<organism evidence="2 3">
    <name type="scientific">Streptomyces capitiformicae</name>
    <dbReference type="NCBI Taxonomy" id="2014920"/>
    <lineage>
        <taxon>Bacteria</taxon>
        <taxon>Bacillati</taxon>
        <taxon>Actinomycetota</taxon>
        <taxon>Actinomycetes</taxon>
        <taxon>Kitasatosporales</taxon>
        <taxon>Streptomycetaceae</taxon>
        <taxon>Streptomyces</taxon>
    </lineage>
</organism>
<feature type="region of interest" description="Disordered" evidence="1">
    <location>
        <begin position="77"/>
        <end position="97"/>
    </location>
</feature>
<comment type="caution">
    <text evidence="2">The sequence shown here is derived from an EMBL/GenBank/DDBJ whole genome shotgun (WGS) entry which is preliminary data.</text>
</comment>
<proteinExistence type="predicted"/>
<name>A0A918ZCH7_9ACTN</name>
<evidence type="ECO:0000313" key="3">
    <source>
        <dbReference type="Proteomes" id="UP000603227"/>
    </source>
</evidence>
<feature type="compositionally biased region" description="Basic residues" evidence="1">
    <location>
        <begin position="82"/>
        <end position="91"/>
    </location>
</feature>
<accession>A0A918ZCH7</accession>
<evidence type="ECO:0000313" key="2">
    <source>
        <dbReference type="EMBL" id="GHE45953.1"/>
    </source>
</evidence>
<keyword evidence="3" id="KW-1185">Reference proteome</keyword>
<reference evidence="2" key="2">
    <citation type="submission" date="2020-09" db="EMBL/GenBank/DDBJ databases">
        <authorList>
            <person name="Sun Q."/>
            <person name="Zhou Y."/>
        </authorList>
    </citation>
    <scope>NUCLEOTIDE SEQUENCE</scope>
    <source>
        <strain evidence="2">CGMCC 4.7403</strain>
    </source>
</reference>
<sequence>MGKNAVVMPPFMIPYKPPTQPLDVPPGKPETADRTDWDVTPPDWLPHSPVPTGLRRTHSSSFFVLYLCVLAEPTHAHDPEHRLHRHARGRPRLGPGA</sequence>
<gene>
    <name evidence="2" type="ORF">GCM10017771_66600</name>
</gene>
<dbReference type="Proteomes" id="UP000603227">
    <property type="component" value="Unassembled WGS sequence"/>
</dbReference>
<feature type="compositionally biased region" description="Pro residues" evidence="1">
    <location>
        <begin position="14"/>
        <end position="28"/>
    </location>
</feature>
<evidence type="ECO:0000256" key="1">
    <source>
        <dbReference type="SAM" id="MobiDB-lite"/>
    </source>
</evidence>
<dbReference type="AlphaFoldDB" id="A0A918ZCH7"/>
<protein>
    <submittedName>
        <fullName evidence="2">Uncharacterized protein</fullName>
    </submittedName>
</protein>
<feature type="region of interest" description="Disordered" evidence="1">
    <location>
        <begin position="14"/>
        <end position="43"/>
    </location>
</feature>
<dbReference type="EMBL" id="BNAT01000029">
    <property type="protein sequence ID" value="GHE45953.1"/>
    <property type="molecule type" value="Genomic_DNA"/>
</dbReference>
<reference evidence="2" key="1">
    <citation type="journal article" date="2014" name="Int. J. Syst. Evol. Microbiol.">
        <title>Complete genome sequence of Corynebacterium casei LMG S-19264T (=DSM 44701T), isolated from a smear-ripened cheese.</title>
        <authorList>
            <consortium name="US DOE Joint Genome Institute (JGI-PGF)"/>
            <person name="Walter F."/>
            <person name="Albersmeier A."/>
            <person name="Kalinowski J."/>
            <person name="Ruckert C."/>
        </authorList>
    </citation>
    <scope>NUCLEOTIDE SEQUENCE</scope>
    <source>
        <strain evidence="2">CGMCC 4.7403</strain>
    </source>
</reference>